<feature type="region of interest" description="Disordered" evidence="1">
    <location>
        <begin position="60"/>
        <end position="133"/>
    </location>
</feature>
<feature type="compositionally biased region" description="Basic and acidic residues" evidence="1">
    <location>
        <begin position="60"/>
        <end position="69"/>
    </location>
</feature>
<feature type="compositionally biased region" description="Basic residues" evidence="1">
    <location>
        <begin position="70"/>
        <end position="82"/>
    </location>
</feature>
<evidence type="ECO:0000313" key="2">
    <source>
        <dbReference type="EMBL" id="RRT46709.1"/>
    </source>
</evidence>
<feature type="non-terminal residue" evidence="2">
    <location>
        <position position="133"/>
    </location>
</feature>
<reference evidence="2 3" key="1">
    <citation type="journal article" date="2014" name="Agronomy (Basel)">
        <title>A Draft Genome Sequence for Ensete ventricosum, the Drought-Tolerant Tree Against Hunger.</title>
        <authorList>
            <person name="Harrison J."/>
            <person name="Moore K.A."/>
            <person name="Paszkiewicz K."/>
            <person name="Jones T."/>
            <person name="Grant M."/>
            <person name="Ambacheew D."/>
            <person name="Muzemil S."/>
            <person name="Studholme D.J."/>
        </authorList>
    </citation>
    <scope>NUCLEOTIDE SEQUENCE [LARGE SCALE GENOMIC DNA]</scope>
</reference>
<proteinExistence type="predicted"/>
<sequence>MIWYCKSWLVSSGTPNARLVLPSRGWYYRLCTKVAGTWTTRYRAVPSKIDRRRSIEGEIDRRQSIEGEKGKKKKRKRRKKEKRSTYFPAPSLPARRRCPRVARAPSPLAGRGRFLSRARRQNVSPRGEKGRGD</sequence>
<gene>
    <name evidence="2" type="ORF">B296_00053621</name>
</gene>
<comment type="caution">
    <text evidence="2">The sequence shown here is derived from an EMBL/GenBank/DDBJ whole genome shotgun (WGS) entry which is preliminary data.</text>
</comment>
<organism evidence="2 3">
    <name type="scientific">Ensete ventricosum</name>
    <name type="common">Abyssinian banana</name>
    <name type="synonym">Musa ensete</name>
    <dbReference type="NCBI Taxonomy" id="4639"/>
    <lineage>
        <taxon>Eukaryota</taxon>
        <taxon>Viridiplantae</taxon>
        <taxon>Streptophyta</taxon>
        <taxon>Embryophyta</taxon>
        <taxon>Tracheophyta</taxon>
        <taxon>Spermatophyta</taxon>
        <taxon>Magnoliopsida</taxon>
        <taxon>Liliopsida</taxon>
        <taxon>Zingiberales</taxon>
        <taxon>Musaceae</taxon>
        <taxon>Ensete</taxon>
    </lineage>
</organism>
<evidence type="ECO:0000313" key="3">
    <source>
        <dbReference type="Proteomes" id="UP000287651"/>
    </source>
</evidence>
<protein>
    <submittedName>
        <fullName evidence="2">Uncharacterized protein</fullName>
    </submittedName>
</protein>
<name>A0A426Y4K7_ENSVE</name>
<accession>A0A426Y4K7</accession>
<dbReference type="AlphaFoldDB" id="A0A426Y4K7"/>
<evidence type="ECO:0000256" key="1">
    <source>
        <dbReference type="SAM" id="MobiDB-lite"/>
    </source>
</evidence>
<dbReference type="Proteomes" id="UP000287651">
    <property type="component" value="Unassembled WGS sequence"/>
</dbReference>
<dbReference type="EMBL" id="AMZH03015012">
    <property type="protein sequence ID" value="RRT46709.1"/>
    <property type="molecule type" value="Genomic_DNA"/>
</dbReference>